<name>A0AAD1XA48_EUPCR</name>
<dbReference type="CDD" id="cd14686">
    <property type="entry name" value="bZIP"/>
    <property type="match status" value="1"/>
</dbReference>
<feature type="domain" description="BZIP" evidence="3">
    <location>
        <begin position="139"/>
        <end position="191"/>
    </location>
</feature>
<dbReference type="InterPro" id="IPR004827">
    <property type="entry name" value="bZIP"/>
</dbReference>
<feature type="compositionally biased region" description="Basic and acidic residues" evidence="2">
    <location>
        <begin position="112"/>
        <end position="133"/>
    </location>
</feature>
<dbReference type="EMBL" id="CAMPGE010004169">
    <property type="protein sequence ID" value="CAI2363015.1"/>
    <property type="molecule type" value="Genomic_DNA"/>
</dbReference>
<evidence type="ECO:0000259" key="3">
    <source>
        <dbReference type="PROSITE" id="PS50217"/>
    </source>
</evidence>
<evidence type="ECO:0000313" key="4">
    <source>
        <dbReference type="EMBL" id="CAI2363015.1"/>
    </source>
</evidence>
<gene>
    <name evidence="4" type="ORF">ECRASSUSDP1_LOCUS4345</name>
</gene>
<evidence type="ECO:0000313" key="5">
    <source>
        <dbReference type="Proteomes" id="UP001295684"/>
    </source>
</evidence>
<dbReference type="GO" id="GO:0003700">
    <property type="term" value="F:DNA-binding transcription factor activity"/>
    <property type="evidence" value="ECO:0007669"/>
    <property type="project" value="InterPro"/>
</dbReference>
<proteinExistence type="predicted"/>
<organism evidence="4 5">
    <name type="scientific">Euplotes crassus</name>
    <dbReference type="NCBI Taxonomy" id="5936"/>
    <lineage>
        <taxon>Eukaryota</taxon>
        <taxon>Sar</taxon>
        <taxon>Alveolata</taxon>
        <taxon>Ciliophora</taxon>
        <taxon>Intramacronucleata</taxon>
        <taxon>Spirotrichea</taxon>
        <taxon>Hypotrichia</taxon>
        <taxon>Euplotida</taxon>
        <taxon>Euplotidae</taxon>
        <taxon>Moneuplotes</taxon>
    </lineage>
</organism>
<sequence length="544" mass="63246">MEEDLQNNNHFLPILDDNLLNSHLDWSQGDNYPPQIPNEFDPSYKQIAHNSESCFDDQLCLGDLPVNNLDNINLKEEILPNFGEPLSQEISKEEEIKVPLDKSAKRSCKPTKTAERVTKRAKINEDDANESQRSKNTGELSIEKKKELNRKSASQCRKRRKEYVEQLEKRVDFLENEVHCLKRKLRFYEQKEKLEALSQKESILQYLTGKYDEYDKLESIVDNYEKTNIEETEINKIINTIKIRQSSQGFVRKQTVNYLLKKVIEKIVPGHVKYIVSSCANENGYFEKARGRKLAKNLEAKTQRGKYVDYAQKCRDPENHIWKEIIYAMGLNSEEIKLLKKQRAKILKFKEKFSNNLSKFLKIKKEMFKISADIEKILDDVGTNVKPIQIARFLKYVDKIKHRKEMDVFHLWGVKSNKFRVRKDKIGTQDLLCPSIEKKKEKKKMKSENDKKIASQLEMNKLKFESTHGNLKSSPTQSNNISPDQIAKEILATEIKQEYKSDDEDSLQVKINLTQNPAFLNLNHDSDDSGLPDSACESVSSSEE</sequence>
<dbReference type="Pfam" id="PF00170">
    <property type="entry name" value="bZIP_1"/>
    <property type="match status" value="1"/>
</dbReference>
<dbReference type="Proteomes" id="UP001295684">
    <property type="component" value="Unassembled WGS sequence"/>
</dbReference>
<dbReference type="SUPFAM" id="SSF57959">
    <property type="entry name" value="Leucine zipper domain"/>
    <property type="match status" value="1"/>
</dbReference>
<evidence type="ECO:0000256" key="1">
    <source>
        <dbReference type="SAM" id="Coils"/>
    </source>
</evidence>
<accession>A0AAD1XA48</accession>
<keyword evidence="5" id="KW-1185">Reference proteome</keyword>
<dbReference type="Gene3D" id="1.20.5.170">
    <property type="match status" value="1"/>
</dbReference>
<feature type="region of interest" description="Disordered" evidence="2">
    <location>
        <begin position="102"/>
        <end position="146"/>
    </location>
</feature>
<dbReference type="InterPro" id="IPR046347">
    <property type="entry name" value="bZIP_sf"/>
</dbReference>
<protein>
    <recommendedName>
        <fullName evidence="3">BZIP domain-containing protein</fullName>
    </recommendedName>
</protein>
<dbReference type="PROSITE" id="PS50217">
    <property type="entry name" value="BZIP"/>
    <property type="match status" value="1"/>
</dbReference>
<feature type="coiled-coil region" evidence="1">
    <location>
        <begin position="157"/>
        <end position="191"/>
    </location>
</feature>
<dbReference type="SMART" id="SM00338">
    <property type="entry name" value="BRLZ"/>
    <property type="match status" value="1"/>
</dbReference>
<comment type="caution">
    <text evidence="4">The sequence shown here is derived from an EMBL/GenBank/DDBJ whole genome shotgun (WGS) entry which is preliminary data.</text>
</comment>
<feature type="region of interest" description="Disordered" evidence="2">
    <location>
        <begin position="519"/>
        <end position="544"/>
    </location>
</feature>
<dbReference type="AlphaFoldDB" id="A0AAD1XA48"/>
<reference evidence="4" key="1">
    <citation type="submission" date="2023-07" db="EMBL/GenBank/DDBJ databases">
        <authorList>
            <consortium name="AG Swart"/>
            <person name="Singh M."/>
            <person name="Singh A."/>
            <person name="Seah K."/>
            <person name="Emmerich C."/>
        </authorList>
    </citation>
    <scope>NUCLEOTIDE SEQUENCE</scope>
    <source>
        <strain evidence="4">DP1</strain>
    </source>
</reference>
<keyword evidence="1" id="KW-0175">Coiled coil</keyword>
<evidence type="ECO:0000256" key="2">
    <source>
        <dbReference type="SAM" id="MobiDB-lite"/>
    </source>
</evidence>